<evidence type="ECO:0000256" key="1">
    <source>
        <dbReference type="PIRSR" id="PIRSR036666-50"/>
    </source>
</evidence>
<dbReference type="GO" id="GO:0030203">
    <property type="term" value="P:glycosaminoglycan metabolic process"/>
    <property type="evidence" value="ECO:0007669"/>
    <property type="project" value="InterPro"/>
</dbReference>
<feature type="modified residue" description="3-oxoalanine (Cys)" evidence="1">
    <location>
        <position position="72"/>
    </location>
</feature>
<dbReference type="Gene3D" id="3.40.720.10">
    <property type="entry name" value="Alkaline Phosphatase, subunit A"/>
    <property type="match status" value="1"/>
</dbReference>
<feature type="chain" id="PRO_5036944378" evidence="2">
    <location>
        <begin position="26"/>
        <end position="505"/>
    </location>
</feature>
<name>A0A940YBB6_9BURK</name>
<dbReference type="GO" id="GO:0008449">
    <property type="term" value="F:N-acetylglucosamine-6-sulfatase activity"/>
    <property type="evidence" value="ECO:0007669"/>
    <property type="project" value="InterPro"/>
</dbReference>
<evidence type="ECO:0000313" key="4">
    <source>
        <dbReference type="EMBL" id="MBQ0929577.1"/>
    </source>
</evidence>
<accession>A0A940YBB6</accession>
<dbReference type="PANTHER" id="PTHR43108:SF8">
    <property type="entry name" value="SD21168P"/>
    <property type="match status" value="1"/>
</dbReference>
<dbReference type="RefSeq" id="WP_210851840.1">
    <property type="nucleotide sequence ID" value="NZ_JAGQDD010000002.1"/>
</dbReference>
<comment type="caution">
    <text evidence="4">The sequence shown here is derived from an EMBL/GenBank/DDBJ whole genome shotgun (WGS) entry which is preliminary data.</text>
</comment>
<sequence>MTTTLLASCLRVLGLAVLLVASAGATPRPPNIVFILTDDMDVELLQHLPRLQSLMVQQGMSFNQHFVSLSACCPSRSATLRGQFAHNTGMYANKGANGGFDKFFGDGLEQQTLATSLQAAGYVTALMGKYLNGYPSRHPGNRYIPPGWSEWAVPNHGSPARQYNYALNVNGQTVRYDALPSDYLVDVLTRRATRFIRQTTAERPDAPFFLYVSPLTPHFPSVPPRRYRNLFPEARAPRPPSFNEADVSDKPGWLARRDLLPRAQVNLIDALYRKRLRSMMAVEDMVEQVMQTLKDLAIDGRTYVFFTSDNGYHLGQHRLPAGKGTEFDEDLRVPLLVTGPGVRAGSQVTQLTANVDYAATMAELAGIAPLPFNDGRSLVPLLKRQPTGPWRDALLLEHAAERGAPRQTRPWLEPLDPGDIPAPAPMVEWRSPYIGLRLADNRTYIEYESGEREYYDMNTDPHQLTNGYARLPAAEKARLSAWARRLAAAAGQTLRDAEVAPPISP</sequence>
<dbReference type="EMBL" id="JAGQDD010000002">
    <property type="protein sequence ID" value="MBQ0929577.1"/>
    <property type="molecule type" value="Genomic_DNA"/>
</dbReference>
<dbReference type="InterPro" id="IPR012251">
    <property type="entry name" value="GlcNAc_6-SO4ase"/>
</dbReference>
<dbReference type="PIRSF" id="PIRSF036666">
    <property type="entry name" value="G6S"/>
    <property type="match status" value="1"/>
</dbReference>
<dbReference type="AlphaFoldDB" id="A0A940YBB6"/>
<reference evidence="4 5" key="1">
    <citation type="submission" date="2021-04" db="EMBL/GenBank/DDBJ databases">
        <title>The genome sequence of Ideonella sp. 3Y2.</title>
        <authorList>
            <person name="Liu Y."/>
        </authorList>
    </citation>
    <scope>NUCLEOTIDE SEQUENCE [LARGE SCALE GENOMIC DNA]</scope>
    <source>
        <strain evidence="4 5">3Y2</strain>
    </source>
</reference>
<proteinExistence type="predicted"/>
<dbReference type="SUPFAM" id="SSF53649">
    <property type="entry name" value="Alkaline phosphatase-like"/>
    <property type="match status" value="1"/>
</dbReference>
<feature type="signal peptide" evidence="2">
    <location>
        <begin position="1"/>
        <end position="25"/>
    </location>
</feature>
<dbReference type="Pfam" id="PF00884">
    <property type="entry name" value="Sulfatase"/>
    <property type="match status" value="1"/>
</dbReference>
<dbReference type="CDD" id="cd16147">
    <property type="entry name" value="G6S"/>
    <property type="match status" value="1"/>
</dbReference>
<dbReference type="Proteomes" id="UP000676246">
    <property type="component" value="Unassembled WGS sequence"/>
</dbReference>
<comment type="PTM">
    <text evidence="1">The conversion to 3-oxoalanine (also known as C-formylglycine, FGly), of a serine or cysteine residue in prokaryotes and of a cysteine residue in eukaryotes, is critical for catalytic activity.</text>
</comment>
<dbReference type="InterPro" id="IPR017850">
    <property type="entry name" value="Alkaline_phosphatase_core_sf"/>
</dbReference>
<protein>
    <submittedName>
        <fullName evidence="4">Sulfatase</fullName>
    </submittedName>
</protein>
<evidence type="ECO:0000259" key="3">
    <source>
        <dbReference type="Pfam" id="PF00884"/>
    </source>
</evidence>
<keyword evidence="5" id="KW-1185">Reference proteome</keyword>
<dbReference type="PANTHER" id="PTHR43108">
    <property type="entry name" value="N-ACETYLGLUCOSAMINE-6-SULFATASE FAMILY MEMBER"/>
    <property type="match status" value="1"/>
</dbReference>
<dbReference type="InterPro" id="IPR000917">
    <property type="entry name" value="Sulfatase_N"/>
</dbReference>
<keyword evidence="2" id="KW-0732">Signal</keyword>
<evidence type="ECO:0000256" key="2">
    <source>
        <dbReference type="SAM" id="SignalP"/>
    </source>
</evidence>
<evidence type="ECO:0000313" key="5">
    <source>
        <dbReference type="Proteomes" id="UP000676246"/>
    </source>
</evidence>
<gene>
    <name evidence="4" type="ORF">KAK03_03695</name>
</gene>
<organism evidence="4 5">
    <name type="scientific">Ideonella alba</name>
    <dbReference type="NCBI Taxonomy" id="2824118"/>
    <lineage>
        <taxon>Bacteria</taxon>
        <taxon>Pseudomonadati</taxon>
        <taxon>Pseudomonadota</taxon>
        <taxon>Betaproteobacteria</taxon>
        <taxon>Burkholderiales</taxon>
        <taxon>Sphaerotilaceae</taxon>
        <taxon>Ideonella</taxon>
    </lineage>
</organism>
<feature type="domain" description="Sulfatase N-terminal" evidence="3">
    <location>
        <begin position="30"/>
        <end position="367"/>
    </location>
</feature>